<evidence type="ECO:0000313" key="4">
    <source>
        <dbReference type="EMBL" id="KAL3783584.1"/>
    </source>
</evidence>
<dbReference type="SUPFAM" id="SSF52540">
    <property type="entry name" value="P-loop containing nucleoside triphosphate hydrolases"/>
    <property type="match status" value="1"/>
</dbReference>
<gene>
    <name evidence="4" type="ORF">HJC23_002088</name>
</gene>
<feature type="chain" id="PRO_5044828528" description="Sulfotransferase domain-containing protein" evidence="3">
    <location>
        <begin position="44"/>
        <end position="345"/>
    </location>
</feature>
<evidence type="ECO:0000256" key="3">
    <source>
        <dbReference type="SAM" id="SignalP"/>
    </source>
</evidence>
<keyword evidence="3" id="KW-0732">Signal</keyword>
<protein>
    <recommendedName>
        <fullName evidence="6">Sulfotransferase domain-containing protein</fullName>
    </recommendedName>
</protein>
<sequence length="345" mass="39558">MRRTTAEERPTLEGPLTTMTITPPLLRLLLLLLIAIHPPSTTALDPIIATTNNNNNNDNEPNCPLPRPHLSLHPLRPTWQASYPGSGSRMTWSLLQSLTSLQTGDDFNTHHYGYANVLTVKTHYPVKTAREGWEGIDVDVGFERAIVLLRNPMHAIPSYFNLLFERRHRLPNHSRRGGVEEWVRYRDHLGHGVMEQLELVERFVRYWMERFRGDARGNMLLVSFEELVDDVRGPEVARRMVEFLARGNEGLVDVDPGRVPCVWRAVVKYKDVNQESLEMSGRRDATVANPHSLREGPNERPYRADQLEGMSVMLHRLMEAYSYDEEFVGILRGYVEVVSKTMPAE</sequence>
<comment type="similarity">
    <text evidence="1">Belongs to the WSCD family.</text>
</comment>
<feature type="compositionally biased region" description="Basic and acidic residues" evidence="2">
    <location>
        <begin position="292"/>
        <end position="301"/>
    </location>
</feature>
<dbReference type="Gene3D" id="3.40.50.300">
    <property type="entry name" value="P-loop containing nucleotide triphosphate hydrolases"/>
    <property type="match status" value="1"/>
</dbReference>
<reference evidence="4 5" key="1">
    <citation type="journal article" date="2020" name="G3 (Bethesda)">
        <title>Improved Reference Genome for Cyclotella cryptica CCMP332, a Model for Cell Wall Morphogenesis, Salinity Adaptation, and Lipid Production in Diatoms (Bacillariophyta).</title>
        <authorList>
            <person name="Roberts W.R."/>
            <person name="Downey K.M."/>
            <person name="Ruck E.C."/>
            <person name="Traller J.C."/>
            <person name="Alverson A.J."/>
        </authorList>
    </citation>
    <scope>NUCLEOTIDE SEQUENCE [LARGE SCALE GENOMIC DNA]</scope>
    <source>
        <strain evidence="4 5">CCMP332</strain>
    </source>
</reference>
<keyword evidence="5" id="KW-1185">Reference proteome</keyword>
<evidence type="ECO:0000256" key="1">
    <source>
        <dbReference type="ARBA" id="ARBA00010236"/>
    </source>
</evidence>
<evidence type="ECO:0000256" key="2">
    <source>
        <dbReference type="SAM" id="MobiDB-lite"/>
    </source>
</evidence>
<comment type="caution">
    <text evidence="4">The sequence shown here is derived from an EMBL/GenBank/DDBJ whole genome shotgun (WGS) entry which is preliminary data.</text>
</comment>
<dbReference type="InterPro" id="IPR051589">
    <property type="entry name" value="Sialate-O-sulfotransferase"/>
</dbReference>
<name>A0ABD3P7H6_9STRA</name>
<dbReference type="Proteomes" id="UP001516023">
    <property type="component" value="Unassembled WGS sequence"/>
</dbReference>
<feature type="signal peptide" evidence="3">
    <location>
        <begin position="1"/>
        <end position="43"/>
    </location>
</feature>
<proteinExistence type="inferred from homology"/>
<dbReference type="PANTHER" id="PTHR45964">
    <property type="entry name" value="WSCD FAMILY MEMBER CG9164"/>
    <property type="match status" value="1"/>
</dbReference>
<dbReference type="InterPro" id="IPR027417">
    <property type="entry name" value="P-loop_NTPase"/>
</dbReference>
<evidence type="ECO:0000313" key="5">
    <source>
        <dbReference type="Proteomes" id="UP001516023"/>
    </source>
</evidence>
<feature type="region of interest" description="Disordered" evidence="2">
    <location>
        <begin position="280"/>
        <end position="301"/>
    </location>
</feature>
<dbReference type="AlphaFoldDB" id="A0ABD3P7H6"/>
<accession>A0ABD3P7H6</accession>
<dbReference type="PANTHER" id="PTHR45964:SF5">
    <property type="entry name" value="WSCD FAMILY MEMBER CG9164"/>
    <property type="match status" value="1"/>
</dbReference>
<organism evidence="4 5">
    <name type="scientific">Cyclotella cryptica</name>
    <dbReference type="NCBI Taxonomy" id="29204"/>
    <lineage>
        <taxon>Eukaryota</taxon>
        <taxon>Sar</taxon>
        <taxon>Stramenopiles</taxon>
        <taxon>Ochrophyta</taxon>
        <taxon>Bacillariophyta</taxon>
        <taxon>Coscinodiscophyceae</taxon>
        <taxon>Thalassiosirophycidae</taxon>
        <taxon>Stephanodiscales</taxon>
        <taxon>Stephanodiscaceae</taxon>
        <taxon>Cyclotella</taxon>
    </lineage>
</organism>
<dbReference type="EMBL" id="JABMIG020000256">
    <property type="protein sequence ID" value="KAL3783584.1"/>
    <property type="molecule type" value="Genomic_DNA"/>
</dbReference>
<evidence type="ECO:0008006" key="6">
    <source>
        <dbReference type="Google" id="ProtNLM"/>
    </source>
</evidence>